<proteinExistence type="predicted"/>
<dbReference type="InterPro" id="IPR041426">
    <property type="entry name" value="Mos1_HTH"/>
</dbReference>
<accession>A0AA36BIB6</accession>
<feature type="domain" description="Mos1 transposase HTH" evidence="1">
    <location>
        <begin position="8"/>
        <end position="50"/>
    </location>
</feature>
<reference evidence="2" key="1">
    <citation type="submission" date="2023-08" db="EMBL/GenBank/DDBJ databases">
        <authorList>
            <person name="Alioto T."/>
            <person name="Alioto T."/>
            <person name="Gomez Garrido J."/>
        </authorList>
    </citation>
    <scope>NUCLEOTIDE SEQUENCE</scope>
</reference>
<dbReference type="AlphaFoldDB" id="A0AA36BIB6"/>
<dbReference type="Gene3D" id="1.10.10.1450">
    <property type="match status" value="1"/>
</dbReference>
<gene>
    <name evidence="2" type="ORF">OCTVUL_1B012528</name>
</gene>
<evidence type="ECO:0000313" key="3">
    <source>
        <dbReference type="Proteomes" id="UP001162480"/>
    </source>
</evidence>
<dbReference type="Pfam" id="PF17906">
    <property type="entry name" value="HTH_48"/>
    <property type="match status" value="1"/>
</dbReference>
<evidence type="ECO:0000313" key="2">
    <source>
        <dbReference type="EMBL" id="CAI9734926.1"/>
    </source>
</evidence>
<name>A0AA36BIB6_OCTVU</name>
<evidence type="ECO:0000259" key="1">
    <source>
        <dbReference type="Pfam" id="PF17906"/>
    </source>
</evidence>
<sequence>MNMQSRLIWELMLHEFKLGHNAMEAIKNICCTKGEGAVDHSTVTRSFKEFHLGCKNLNEQASHLKHEISEPAEISISIIKWIGFNGLVMSLTCGREEQPS</sequence>
<keyword evidence="3" id="KW-1185">Reference proteome</keyword>
<protein>
    <recommendedName>
        <fullName evidence="1">Mos1 transposase HTH domain-containing protein</fullName>
    </recommendedName>
</protein>
<dbReference type="Proteomes" id="UP001162480">
    <property type="component" value="Chromosome 17"/>
</dbReference>
<organism evidence="2 3">
    <name type="scientific">Octopus vulgaris</name>
    <name type="common">Common octopus</name>
    <dbReference type="NCBI Taxonomy" id="6645"/>
    <lineage>
        <taxon>Eukaryota</taxon>
        <taxon>Metazoa</taxon>
        <taxon>Spiralia</taxon>
        <taxon>Lophotrochozoa</taxon>
        <taxon>Mollusca</taxon>
        <taxon>Cephalopoda</taxon>
        <taxon>Coleoidea</taxon>
        <taxon>Octopodiformes</taxon>
        <taxon>Octopoda</taxon>
        <taxon>Incirrata</taxon>
        <taxon>Octopodidae</taxon>
        <taxon>Octopus</taxon>
    </lineage>
</organism>
<dbReference type="EMBL" id="OX597830">
    <property type="protein sequence ID" value="CAI9734926.1"/>
    <property type="molecule type" value="Genomic_DNA"/>
</dbReference>